<dbReference type="CDD" id="cd04692">
    <property type="entry name" value="NUDIX_Hydrolase"/>
    <property type="match status" value="1"/>
</dbReference>
<gene>
    <name evidence="3" type="ORF">Dace_1047</name>
</gene>
<dbReference type="EMBL" id="AAEW02000011">
    <property type="protein sequence ID" value="EAT15383.1"/>
    <property type="molecule type" value="Genomic_DNA"/>
</dbReference>
<protein>
    <submittedName>
        <fullName evidence="3">NUDIX hydrolase</fullName>
    </submittedName>
</protein>
<dbReference type="InterPro" id="IPR015797">
    <property type="entry name" value="NUDIX_hydrolase-like_dom_sf"/>
</dbReference>
<reference evidence="3" key="1">
    <citation type="submission" date="2006-05" db="EMBL/GenBank/DDBJ databases">
        <title>Annotation of the draft genome assembly of Desulfuromonas acetoxidans DSM 684.</title>
        <authorList>
            <consortium name="US DOE Joint Genome Institute (JGI-ORNL)"/>
            <person name="Larimer F."/>
            <person name="Land M."/>
            <person name="Hauser L."/>
        </authorList>
    </citation>
    <scope>NUCLEOTIDE SEQUENCE [LARGE SCALE GENOMIC DNA]</scope>
    <source>
        <strain evidence="3">DSM 684</strain>
    </source>
</reference>
<dbReference type="PROSITE" id="PS00893">
    <property type="entry name" value="NUDIX_BOX"/>
    <property type="match status" value="1"/>
</dbReference>
<dbReference type="GO" id="GO:0016787">
    <property type="term" value="F:hydrolase activity"/>
    <property type="evidence" value="ECO:0007669"/>
    <property type="project" value="UniProtKB-KW"/>
</dbReference>
<evidence type="ECO:0000313" key="4">
    <source>
        <dbReference type="Proteomes" id="UP000005695"/>
    </source>
</evidence>
<dbReference type="InterPro" id="IPR000086">
    <property type="entry name" value="NUDIX_hydrolase_dom"/>
</dbReference>
<evidence type="ECO:0000259" key="2">
    <source>
        <dbReference type="PROSITE" id="PS51462"/>
    </source>
</evidence>
<dbReference type="SUPFAM" id="SSF55811">
    <property type="entry name" value="Nudix"/>
    <property type="match status" value="1"/>
</dbReference>
<accession>Q1JYN2</accession>
<evidence type="ECO:0000313" key="3">
    <source>
        <dbReference type="EMBL" id="EAT15383.1"/>
    </source>
</evidence>
<dbReference type="InterPro" id="IPR020084">
    <property type="entry name" value="NUDIX_hydrolase_CS"/>
</dbReference>
<dbReference type="AlphaFoldDB" id="Q1JYN2"/>
<dbReference type="PANTHER" id="PTHR10885:SF0">
    <property type="entry name" value="ISOPENTENYL-DIPHOSPHATE DELTA-ISOMERASE"/>
    <property type="match status" value="1"/>
</dbReference>
<name>Q1JYN2_DESA6</name>
<evidence type="ECO:0000256" key="1">
    <source>
        <dbReference type="ARBA" id="ARBA00022801"/>
    </source>
</evidence>
<comment type="caution">
    <text evidence="3">The sequence shown here is derived from an EMBL/GenBank/DDBJ whole genome shotgun (WGS) entry which is preliminary data.</text>
</comment>
<dbReference type="Proteomes" id="UP000005695">
    <property type="component" value="Unassembled WGS sequence"/>
</dbReference>
<dbReference type="Pfam" id="PF00293">
    <property type="entry name" value="NUDIX"/>
    <property type="match status" value="1"/>
</dbReference>
<keyword evidence="1 3" id="KW-0378">Hydrolase</keyword>
<dbReference type="PROSITE" id="PS51462">
    <property type="entry name" value="NUDIX"/>
    <property type="match status" value="1"/>
</dbReference>
<dbReference type="Gene3D" id="3.90.79.10">
    <property type="entry name" value="Nucleoside Triphosphate Pyrophosphohydrolase"/>
    <property type="match status" value="1"/>
</dbReference>
<dbReference type="OrthoDB" id="9804563at2"/>
<sequence length="172" mass="19711">MGEQVDFFEIVDSDDQVIGLRPRNECHGNPDLVHRVSHVLVFNSSGDLLLQKRSELKDVQPGKWDTSVGGHVDPGENYLQAAYREMNEELGIHGLSLKLLYPSKIRNDFESENVMTYLVVYDGKICFNRTEIDEVRFWTPQEIDGALGRGILTPNFEEEWQMWLAYSAAHIL</sequence>
<reference evidence="3" key="2">
    <citation type="submission" date="2006-05" db="EMBL/GenBank/DDBJ databases">
        <title>Sequencing of the draft genome and assembly of Desulfuromonas acetoxidans DSM 684.</title>
        <authorList>
            <consortium name="US DOE Joint Genome Institute (JGI-PGF)"/>
            <person name="Copeland A."/>
            <person name="Lucas S."/>
            <person name="Lapidus A."/>
            <person name="Barry K."/>
            <person name="Detter J.C."/>
            <person name="Glavina del Rio T."/>
            <person name="Hammon N."/>
            <person name="Israni S."/>
            <person name="Dalin E."/>
            <person name="Tice H."/>
            <person name="Bruce D."/>
            <person name="Pitluck S."/>
            <person name="Richardson P."/>
        </authorList>
    </citation>
    <scope>NUCLEOTIDE SEQUENCE [LARGE SCALE GENOMIC DNA]</scope>
    <source>
        <strain evidence="3">DSM 684</strain>
    </source>
</reference>
<organism evidence="3 4">
    <name type="scientific">Desulfuromonas acetoxidans (strain DSM 684 / 11070)</name>
    <dbReference type="NCBI Taxonomy" id="281689"/>
    <lineage>
        <taxon>Bacteria</taxon>
        <taxon>Pseudomonadati</taxon>
        <taxon>Thermodesulfobacteriota</taxon>
        <taxon>Desulfuromonadia</taxon>
        <taxon>Desulfuromonadales</taxon>
        <taxon>Desulfuromonadaceae</taxon>
        <taxon>Desulfuromonas</taxon>
    </lineage>
</organism>
<keyword evidence="4" id="KW-1185">Reference proteome</keyword>
<dbReference type="PANTHER" id="PTHR10885">
    <property type="entry name" value="ISOPENTENYL-DIPHOSPHATE DELTA-ISOMERASE"/>
    <property type="match status" value="1"/>
</dbReference>
<feature type="domain" description="Nudix hydrolase" evidence="2">
    <location>
        <begin position="32"/>
        <end position="166"/>
    </location>
</feature>
<proteinExistence type="predicted"/>